<gene>
    <name evidence="8" type="ORF">FHU37_004080</name>
</gene>
<organism evidence="8 9">
    <name type="scientific">Allostreptomyces psammosilenae</name>
    <dbReference type="NCBI Taxonomy" id="1892865"/>
    <lineage>
        <taxon>Bacteria</taxon>
        <taxon>Bacillati</taxon>
        <taxon>Actinomycetota</taxon>
        <taxon>Actinomycetes</taxon>
        <taxon>Kitasatosporales</taxon>
        <taxon>Streptomycetaceae</taxon>
        <taxon>Allostreptomyces</taxon>
    </lineage>
</organism>
<feature type="transmembrane region" description="Helical" evidence="7">
    <location>
        <begin position="156"/>
        <end position="183"/>
    </location>
</feature>
<feature type="transmembrane region" description="Helical" evidence="7">
    <location>
        <begin position="405"/>
        <end position="427"/>
    </location>
</feature>
<evidence type="ECO:0000256" key="6">
    <source>
        <dbReference type="SAM" id="MobiDB-lite"/>
    </source>
</evidence>
<evidence type="ECO:0000256" key="5">
    <source>
        <dbReference type="ARBA" id="ARBA00023136"/>
    </source>
</evidence>
<dbReference type="CDD" id="cd06173">
    <property type="entry name" value="MFS_MefA_like"/>
    <property type="match status" value="1"/>
</dbReference>
<dbReference type="RefSeq" id="WP_179815608.1">
    <property type="nucleotide sequence ID" value="NZ_JACBZD010000001.1"/>
</dbReference>
<dbReference type="GO" id="GO:0022857">
    <property type="term" value="F:transmembrane transporter activity"/>
    <property type="evidence" value="ECO:0007669"/>
    <property type="project" value="InterPro"/>
</dbReference>
<evidence type="ECO:0000256" key="1">
    <source>
        <dbReference type="ARBA" id="ARBA00004651"/>
    </source>
</evidence>
<feature type="transmembrane region" description="Helical" evidence="7">
    <location>
        <begin position="379"/>
        <end position="399"/>
    </location>
</feature>
<name>A0A852ZZ80_9ACTN</name>
<evidence type="ECO:0000256" key="7">
    <source>
        <dbReference type="SAM" id="Phobius"/>
    </source>
</evidence>
<dbReference type="PANTHER" id="PTHR23513:SF17">
    <property type="entry name" value="MEMBRANE PROTEIN"/>
    <property type="match status" value="1"/>
</dbReference>
<keyword evidence="2" id="KW-1003">Cell membrane</keyword>
<feature type="region of interest" description="Disordered" evidence="6">
    <location>
        <begin position="267"/>
        <end position="295"/>
    </location>
</feature>
<accession>A0A852ZZ80</accession>
<feature type="transmembrane region" description="Helical" evidence="7">
    <location>
        <begin position="240"/>
        <end position="259"/>
    </location>
</feature>
<dbReference type="Gene3D" id="1.20.1250.20">
    <property type="entry name" value="MFS general substrate transporter like domains"/>
    <property type="match status" value="1"/>
</dbReference>
<evidence type="ECO:0000256" key="4">
    <source>
        <dbReference type="ARBA" id="ARBA00022989"/>
    </source>
</evidence>
<proteinExistence type="predicted"/>
<dbReference type="EMBL" id="JACBZD010000001">
    <property type="protein sequence ID" value="NYI07137.1"/>
    <property type="molecule type" value="Genomic_DNA"/>
</dbReference>
<feature type="compositionally biased region" description="Low complexity" evidence="6">
    <location>
        <begin position="36"/>
        <end position="62"/>
    </location>
</feature>
<feature type="region of interest" description="Disordered" evidence="6">
    <location>
        <begin position="1"/>
        <end position="78"/>
    </location>
</feature>
<evidence type="ECO:0000256" key="3">
    <source>
        <dbReference type="ARBA" id="ARBA00022692"/>
    </source>
</evidence>
<comment type="subcellular location">
    <subcellularLocation>
        <location evidence="1">Cell membrane</location>
        <topology evidence="1">Multi-pass membrane protein</topology>
    </subcellularLocation>
</comment>
<evidence type="ECO:0000313" key="9">
    <source>
        <dbReference type="Proteomes" id="UP000567795"/>
    </source>
</evidence>
<keyword evidence="4 7" id="KW-1133">Transmembrane helix</keyword>
<protein>
    <recommendedName>
        <fullName evidence="10">MFS transporter</fullName>
    </recommendedName>
</protein>
<sequence length="497" mass="49824">MSTAALGGRTGGTEEETGRGRLWAPSPRTSAEDWAPGDALAPGGTLAAGEALATAGAAATGREPARGTESAPAPLPPHRDPNVLRWITAYTCAHIGDHVYFLALSWSALQLAGASAAGSVTALAAAPRLLLMLCGGVVADRFGPHRVAVWTDSARALVMVLVGAFAALAGESLALLVAVALAFGVADALFLPAVGAMPARLVDPEQLTRLQGLRGLGHRFSGICGPPAGGVALAAGGLPAAFLLNGLVFALSVALLLEVRARPVCGPRRPATRPAPSPVRDGRRPGRPPGGPRRLPAALGELADGLRHVRAHRLLGPLMLFGVVSELGFAGVFTAGLSILTDTRGWGPAGLGWLGAGFGAGATASALLLTFLGRLPRMGMALLACTGTAAVAVAALPLVPRLAAAVALTGLVGLALGVLGIGFAALLQAASEPRYLGRVMAVASIGNMGLPPLLYPLIGIGADRYGAAAVFLGGAGIVVIGTLIGLASRSVRTAELE</sequence>
<dbReference type="PANTHER" id="PTHR23513">
    <property type="entry name" value="INTEGRAL MEMBRANE EFFLUX PROTEIN-RELATED"/>
    <property type="match status" value="1"/>
</dbReference>
<feature type="transmembrane region" description="Helical" evidence="7">
    <location>
        <begin position="351"/>
        <end position="372"/>
    </location>
</feature>
<comment type="caution">
    <text evidence="8">The sequence shown here is derived from an EMBL/GenBank/DDBJ whole genome shotgun (WGS) entry which is preliminary data.</text>
</comment>
<feature type="transmembrane region" description="Helical" evidence="7">
    <location>
        <begin position="464"/>
        <end position="487"/>
    </location>
</feature>
<evidence type="ECO:0008006" key="10">
    <source>
        <dbReference type="Google" id="ProtNLM"/>
    </source>
</evidence>
<feature type="transmembrane region" description="Helical" evidence="7">
    <location>
        <begin position="314"/>
        <end position="339"/>
    </location>
</feature>
<evidence type="ECO:0000313" key="8">
    <source>
        <dbReference type="EMBL" id="NYI07137.1"/>
    </source>
</evidence>
<dbReference type="SUPFAM" id="SSF103473">
    <property type="entry name" value="MFS general substrate transporter"/>
    <property type="match status" value="1"/>
</dbReference>
<keyword evidence="9" id="KW-1185">Reference proteome</keyword>
<keyword evidence="5 7" id="KW-0472">Membrane</keyword>
<evidence type="ECO:0000256" key="2">
    <source>
        <dbReference type="ARBA" id="ARBA00022475"/>
    </source>
</evidence>
<dbReference type="InterPro" id="IPR011701">
    <property type="entry name" value="MFS"/>
</dbReference>
<dbReference type="InterPro" id="IPR036259">
    <property type="entry name" value="MFS_trans_sf"/>
</dbReference>
<reference evidence="8 9" key="1">
    <citation type="submission" date="2020-07" db="EMBL/GenBank/DDBJ databases">
        <title>Sequencing the genomes of 1000 actinobacteria strains.</title>
        <authorList>
            <person name="Klenk H.-P."/>
        </authorList>
    </citation>
    <scope>NUCLEOTIDE SEQUENCE [LARGE SCALE GENOMIC DNA]</scope>
    <source>
        <strain evidence="8 9">DSM 42178</strain>
    </source>
</reference>
<dbReference type="Pfam" id="PF07690">
    <property type="entry name" value="MFS_1"/>
    <property type="match status" value="1"/>
</dbReference>
<dbReference type="Proteomes" id="UP000567795">
    <property type="component" value="Unassembled WGS sequence"/>
</dbReference>
<dbReference type="GO" id="GO:0005886">
    <property type="term" value="C:plasma membrane"/>
    <property type="evidence" value="ECO:0007669"/>
    <property type="project" value="UniProtKB-SubCell"/>
</dbReference>
<feature type="transmembrane region" description="Helical" evidence="7">
    <location>
        <begin position="439"/>
        <end position="458"/>
    </location>
</feature>
<dbReference type="AlphaFoldDB" id="A0A852ZZ80"/>
<keyword evidence="3 7" id="KW-0812">Transmembrane</keyword>